<evidence type="ECO:0000313" key="2">
    <source>
        <dbReference type="EMBL" id="PFH36365.1"/>
    </source>
</evidence>
<reference evidence="2 3" key="1">
    <citation type="submission" date="2017-09" db="EMBL/GenBank/DDBJ databases">
        <title>Genome sequencing of Besnoitia besnoiti strain Bb-Ger1.</title>
        <authorList>
            <person name="Schares G."/>
            <person name="Venepally P."/>
            <person name="Lorenzi H.A."/>
        </authorList>
    </citation>
    <scope>NUCLEOTIDE SEQUENCE [LARGE SCALE GENOMIC DNA]</scope>
    <source>
        <strain evidence="2 3">Bb-Ger1</strain>
    </source>
</reference>
<dbReference type="AlphaFoldDB" id="A0A2A9MEF5"/>
<feature type="compositionally biased region" description="Low complexity" evidence="1">
    <location>
        <begin position="631"/>
        <end position="652"/>
    </location>
</feature>
<name>A0A2A9MEF5_BESBE</name>
<protein>
    <submittedName>
        <fullName evidence="2">Uncharacterized protein</fullName>
    </submittedName>
</protein>
<dbReference type="Proteomes" id="UP000224006">
    <property type="component" value="Chromosome III"/>
</dbReference>
<dbReference type="EMBL" id="NWUJ01000003">
    <property type="protein sequence ID" value="PFH36365.1"/>
    <property type="molecule type" value="Genomic_DNA"/>
</dbReference>
<sequence length="904" mass="95469">MEDLDSCLEESLRRLIIGSRFPEGGPEVRGSSGSGEFSPSSQRYFDNVGRRASYFSTPNPPAHAGRVSPKKNEGVAPPPQAPPVHDFAFPRAPQQPFTDFFPGASSFPPDFSSLCVGSHPQALSSVSSTPTAKHEFNVPRARRDSSESANEGKLDASSGSPLTIYGDGPRGSPVYAPASPAEHNQPQMYFAAAEKQAAAEANRPVPTCAPKPPPLPPPSNMMCNSAGAASATPDPPLPLSLPAELMNSGRDACVLVTLPLCLPYGKILNVCGESETSCCKRNYYCISPKLHYAAWKLFAHSGGICDTYAAALHVEVAIIHVPEPLLPQVAELFMKHAEQSDFHFDTPLTMKCGNLQERPAPVRAGGKVLTLECFFNDPQERKKLAAIEQCLSGFRTELEYIIAAHRPRRSGHSGRKPNIWRLSRTQSGWRNGGHHRAPRLDVTVRAFQQQRSHPAASSAGIQEASGLVADVCASEIRLVTTRSHGQLTTKADPRFPDSKVGTRCLLRAPRAGGPRNEFPVPCRKVFAPQQVPEVLPLVFRPGSLISQEQQRACVEWEVTHRMERNAAAEQQRAQHAAQAANQLNLSHFSNGGGLSLPSVSIPGLCLDSGDLGGTRGCDEADTCLSLYGGSPAGDSSSTGDSGGSLSPPGSQGRDSGTPGSCKQADSPAALLNRLGLMPWKGDVGPDHVPYAGLRGVGTGAQDLRKEDTQQLLRGAAEAGALGQSLGFGGGWPAEVPPPGMPRPPTEQGANFTTAEGSRLNMQSQDLWVFLPALLDALRAGGDAGHDAAASEGAEELAVGDKREQKARCRAPEAMPGHHGGVGAIETIGASDRNAMSAFSGAFEGLFPAARAAGMEPPPNGAIPCLNQQLPGRRTGGDPFTAPQDVLNGFLLSLTSTSSSGGSHQ</sequence>
<feature type="region of interest" description="Disordered" evidence="1">
    <location>
        <begin position="631"/>
        <end position="665"/>
    </location>
</feature>
<feature type="region of interest" description="Disordered" evidence="1">
    <location>
        <begin position="55"/>
        <end position="104"/>
    </location>
</feature>
<dbReference type="KEGG" id="bbes:BESB_045570"/>
<feature type="region of interest" description="Disordered" evidence="1">
    <location>
        <begin position="19"/>
        <end position="43"/>
    </location>
</feature>
<comment type="caution">
    <text evidence="2">The sequence shown here is derived from an EMBL/GenBank/DDBJ whole genome shotgun (WGS) entry which is preliminary data.</text>
</comment>
<feature type="compositionally biased region" description="Polar residues" evidence="1">
    <location>
        <begin position="121"/>
        <end position="131"/>
    </location>
</feature>
<dbReference type="RefSeq" id="XP_029220374.1">
    <property type="nucleotide sequence ID" value="XM_029363008.1"/>
</dbReference>
<feature type="region of interest" description="Disordered" evidence="1">
    <location>
        <begin position="782"/>
        <end position="804"/>
    </location>
</feature>
<dbReference type="OrthoDB" id="329576at2759"/>
<dbReference type="GeneID" id="40309487"/>
<feature type="compositionally biased region" description="Basic and acidic residues" evidence="1">
    <location>
        <begin position="132"/>
        <end position="154"/>
    </location>
</feature>
<keyword evidence="3" id="KW-1185">Reference proteome</keyword>
<evidence type="ECO:0000313" key="3">
    <source>
        <dbReference type="Proteomes" id="UP000224006"/>
    </source>
</evidence>
<gene>
    <name evidence="2" type="ORF">BESB_045570</name>
</gene>
<dbReference type="VEuPathDB" id="ToxoDB:BESB_045570"/>
<organism evidence="2 3">
    <name type="scientific">Besnoitia besnoiti</name>
    <name type="common">Apicomplexan protozoan</name>
    <dbReference type="NCBI Taxonomy" id="94643"/>
    <lineage>
        <taxon>Eukaryota</taxon>
        <taxon>Sar</taxon>
        <taxon>Alveolata</taxon>
        <taxon>Apicomplexa</taxon>
        <taxon>Conoidasida</taxon>
        <taxon>Coccidia</taxon>
        <taxon>Eucoccidiorida</taxon>
        <taxon>Eimeriorina</taxon>
        <taxon>Sarcocystidae</taxon>
        <taxon>Besnoitia</taxon>
    </lineage>
</organism>
<feature type="compositionally biased region" description="Low complexity" evidence="1">
    <location>
        <begin position="30"/>
        <end position="41"/>
    </location>
</feature>
<proteinExistence type="predicted"/>
<feature type="compositionally biased region" description="Low complexity" evidence="1">
    <location>
        <begin position="782"/>
        <end position="791"/>
    </location>
</feature>
<accession>A0A2A9MEF5</accession>
<evidence type="ECO:0000256" key="1">
    <source>
        <dbReference type="SAM" id="MobiDB-lite"/>
    </source>
</evidence>
<feature type="region of interest" description="Disordered" evidence="1">
    <location>
        <begin position="118"/>
        <end position="181"/>
    </location>
</feature>